<keyword evidence="5" id="KW-1185">Reference proteome</keyword>
<evidence type="ECO:0000256" key="3">
    <source>
        <dbReference type="RuleBase" id="RU003560"/>
    </source>
</evidence>
<keyword evidence="2 3" id="KW-0663">Pyridoxal phosphate</keyword>
<organism evidence="4 5">
    <name type="scientific">Pleomassaria siparia CBS 279.74</name>
    <dbReference type="NCBI Taxonomy" id="1314801"/>
    <lineage>
        <taxon>Eukaryota</taxon>
        <taxon>Fungi</taxon>
        <taxon>Dikarya</taxon>
        <taxon>Ascomycota</taxon>
        <taxon>Pezizomycotina</taxon>
        <taxon>Dothideomycetes</taxon>
        <taxon>Pleosporomycetidae</taxon>
        <taxon>Pleosporales</taxon>
        <taxon>Pleomassariaceae</taxon>
        <taxon>Pleomassaria</taxon>
    </lineage>
</organism>
<accession>A0A6G1K9I7</accession>
<sequence length="440" mass="48520">MVSSIQTRRHMESHVKSGYANMADALGAARARFIERNVTSKRLHEESVKSLPGGNTRSLLHTAPFPIFLKSGKGYEIDDEDGHTYTDFVGEMTAALYGHSHPLIQNALINTVRHVGLNLGGTTLHEARHASLLCSRYNLSKIRFTNLGTEANLHALLGAKRFTGKSKVVVFTGAYHGACFMFPEDNPADNVIDKEDWIVAEYNSVDDAQKKIEESEDVAAVLVEGMQGGGPCIVGSHEFLHQIQASAKKVGAVFILDEVMTSRLAPGGLQALEGLSPDLTSMGKYLGGGMSFGAFGGREDIMAVYDPRDEKALAHSGTFNNNALSMVAGYTGLKEVYTSEAARERLQEVSQGTKMAVTGRGTILGIHFLEDGRKEIRSYRDKKDVSALRELFWYDMLEQRFWLTRRISIALILGTPWEEMERFCGAVEGFLTRHENLVKL</sequence>
<dbReference type="OrthoDB" id="425114at2759"/>
<comment type="similarity">
    <text evidence="3">Belongs to the class-III pyridoxal-phosphate-dependent aminotransferase family.</text>
</comment>
<dbReference type="Gene3D" id="3.90.1150.10">
    <property type="entry name" value="Aspartate Aminotransferase, domain 1"/>
    <property type="match status" value="1"/>
</dbReference>
<evidence type="ECO:0000313" key="4">
    <source>
        <dbReference type="EMBL" id="KAF2709559.1"/>
    </source>
</evidence>
<gene>
    <name evidence="4" type="ORF">K504DRAFT_476834</name>
</gene>
<dbReference type="PANTHER" id="PTHR43713">
    <property type="entry name" value="GLUTAMATE-1-SEMIALDEHYDE 2,1-AMINOMUTASE"/>
    <property type="match status" value="1"/>
</dbReference>
<dbReference type="Proteomes" id="UP000799428">
    <property type="component" value="Unassembled WGS sequence"/>
</dbReference>
<dbReference type="GO" id="GO:0008483">
    <property type="term" value="F:transaminase activity"/>
    <property type="evidence" value="ECO:0007669"/>
    <property type="project" value="InterPro"/>
</dbReference>
<dbReference type="Gene3D" id="3.40.640.10">
    <property type="entry name" value="Type I PLP-dependent aspartate aminotransferase-like (Major domain)"/>
    <property type="match status" value="1"/>
</dbReference>
<comment type="cofactor">
    <cofactor evidence="1">
        <name>pyridoxal 5'-phosphate</name>
        <dbReference type="ChEBI" id="CHEBI:597326"/>
    </cofactor>
</comment>
<keyword evidence="4" id="KW-0808">Transferase</keyword>
<evidence type="ECO:0000256" key="1">
    <source>
        <dbReference type="ARBA" id="ARBA00001933"/>
    </source>
</evidence>
<protein>
    <submittedName>
        <fullName evidence="4">PLP-dependent transferase</fullName>
    </submittedName>
</protein>
<evidence type="ECO:0000313" key="5">
    <source>
        <dbReference type="Proteomes" id="UP000799428"/>
    </source>
</evidence>
<dbReference type="GO" id="GO:0030170">
    <property type="term" value="F:pyridoxal phosphate binding"/>
    <property type="evidence" value="ECO:0007669"/>
    <property type="project" value="InterPro"/>
</dbReference>
<dbReference type="Pfam" id="PF00202">
    <property type="entry name" value="Aminotran_3"/>
    <property type="match status" value="1"/>
</dbReference>
<dbReference type="InterPro" id="IPR015422">
    <property type="entry name" value="PyrdxlP-dep_Trfase_small"/>
</dbReference>
<dbReference type="InterPro" id="IPR015421">
    <property type="entry name" value="PyrdxlP-dep_Trfase_major"/>
</dbReference>
<dbReference type="PANTHER" id="PTHR43713:SF3">
    <property type="entry name" value="GLUTAMATE-1-SEMIALDEHYDE 2,1-AMINOMUTASE 1, CHLOROPLASTIC-RELATED"/>
    <property type="match status" value="1"/>
</dbReference>
<name>A0A6G1K9I7_9PLEO</name>
<dbReference type="InterPro" id="IPR005814">
    <property type="entry name" value="Aminotrans_3"/>
</dbReference>
<reference evidence="4" key="1">
    <citation type="journal article" date="2020" name="Stud. Mycol.">
        <title>101 Dothideomycetes genomes: a test case for predicting lifestyles and emergence of pathogens.</title>
        <authorList>
            <person name="Haridas S."/>
            <person name="Albert R."/>
            <person name="Binder M."/>
            <person name="Bloem J."/>
            <person name="Labutti K."/>
            <person name="Salamov A."/>
            <person name="Andreopoulos B."/>
            <person name="Baker S."/>
            <person name="Barry K."/>
            <person name="Bills G."/>
            <person name="Bluhm B."/>
            <person name="Cannon C."/>
            <person name="Castanera R."/>
            <person name="Culley D."/>
            <person name="Daum C."/>
            <person name="Ezra D."/>
            <person name="Gonzalez J."/>
            <person name="Henrissat B."/>
            <person name="Kuo A."/>
            <person name="Liang C."/>
            <person name="Lipzen A."/>
            <person name="Lutzoni F."/>
            <person name="Magnuson J."/>
            <person name="Mondo S."/>
            <person name="Nolan M."/>
            <person name="Ohm R."/>
            <person name="Pangilinan J."/>
            <person name="Park H.-J."/>
            <person name="Ramirez L."/>
            <person name="Alfaro M."/>
            <person name="Sun H."/>
            <person name="Tritt A."/>
            <person name="Yoshinaga Y."/>
            <person name="Zwiers L.-H."/>
            <person name="Turgeon B."/>
            <person name="Goodwin S."/>
            <person name="Spatafora J."/>
            <person name="Crous P."/>
            <person name="Grigoriev I."/>
        </authorList>
    </citation>
    <scope>NUCLEOTIDE SEQUENCE</scope>
    <source>
        <strain evidence="4">CBS 279.74</strain>
    </source>
</reference>
<proteinExistence type="inferred from homology"/>
<dbReference type="EMBL" id="MU005770">
    <property type="protein sequence ID" value="KAF2709559.1"/>
    <property type="molecule type" value="Genomic_DNA"/>
</dbReference>
<dbReference type="InterPro" id="IPR015424">
    <property type="entry name" value="PyrdxlP-dep_Trfase"/>
</dbReference>
<dbReference type="SUPFAM" id="SSF53383">
    <property type="entry name" value="PLP-dependent transferases"/>
    <property type="match status" value="1"/>
</dbReference>
<evidence type="ECO:0000256" key="2">
    <source>
        <dbReference type="ARBA" id="ARBA00022898"/>
    </source>
</evidence>
<dbReference type="AlphaFoldDB" id="A0A6G1K9I7"/>